<dbReference type="InterPro" id="IPR023787">
    <property type="entry name" value="T3SS_YcgR"/>
</dbReference>
<dbReference type="GO" id="GO:0071973">
    <property type="term" value="P:bacterial-type flagellum-dependent cell motility"/>
    <property type="evidence" value="ECO:0007669"/>
    <property type="project" value="UniProtKB-UniRule"/>
</dbReference>
<organism evidence="7 8">
    <name type="scientific">Candidatus Proximibacter danicus</name>
    <dbReference type="NCBI Taxonomy" id="2954365"/>
    <lineage>
        <taxon>Bacteria</taxon>
        <taxon>Pseudomonadati</taxon>
        <taxon>Pseudomonadota</taxon>
        <taxon>Betaproteobacteria</taxon>
        <taxon>Candidatus Proximibacter</taxon>
    </lineage>
</organism>
<dbReference type="Pfam" id="PF07317">
    <property type="entry name" value="PilZN"/>
    <property type="match status" value="1"/>
</dbReference>
<comment type="subunit">
    <text evidence="4">Monomer. Interacts with the flagellar basal bodies.</text>
</comment>
<comment type="function">
    <text evidence="4">Acts as a flagellar brake, regulating swimming and swarming in a bis-(3'-5') cyclic diguanylic acid (c-di-GMP)-dependent manner. Binds 1 c-di-GMP dimer per subunit. Increasing levels of c-di-GMP lead to decreased motility.</text>
</comment>
<comment type="caution">
    <text evidence="7">The sequence shown here is derived from an EMBL/GenBank/DDBJ whole genome shotgun (WGS) entry which is preliminary data.</text>
</comment>
<protein>
    <recommendedName>
        <fullName evidence="4">Flagellar brake protein YcgR</fullName>
    </recommendedName>
    <alternativeName>
        <fullName evidence="4">Cyclic di-GMP binding protein YcgR</fullName>
    </alternativeName>
</protein>
<evidence type="ECO:0000256" key="3">
    <source>
        <dbReference type="ARBA" id="ARBA00023143"/>
    </source>
</evidence>
<keyword evidence="7" id="KW-0282">Flagellum</keyword>
<evidence type="ECO:0000256" key="1">
    <source>
        <dbReference type="ARBA" id="ARBA00022636"/>
    </source>
</evidence>
<evidence type="ECO:0000259" key="5">
    <source>
        <dbReference type="Pfam" id="PF07238"/>
    </source>
</evidence>
<dbReference type="EMBL" id="JADJUC010000002">
    <property type="protein sequence ID" value="MBK8523031.1"/>
    <property type="molecule type" value="Genomic_DNA"/>
</dbReference>
<name>A0A9D7PP95_9PROT</name>
<dbReference type="InterPro" id="IPR012349">
    <property type="entry name" value="Split_barrel_FMN-bd"/>
</dbReference>
<keyword evidence="1 4" id="KW-0973">c-di-GMP</keyword>
<sequence length="267" mass="30239">MSENQAAQGHEEAPTRLELEQGDIYSKYLLYSKSEILFVLRAVLQKGSMITVYFDRGQSFLLTSLIDIDTERGALIFDLGSDNEMNDRALKADRLLFTTSLDKVKIQFSLKRLDQAQHGGRPAFRGAFPDTVLRLQRREYYRLSTPIATPVRCRFNLKRPDGAVVATDVPLLDISGGGVGLMVDPDCKDDFQIDTVFTDCRIDLPEEGLLVCTMIVRNAFDVTTKSGNRHLRVGCEYQDLPGTRLTMIQRYITRVERERKARMSGMS</sequence>
<evidence type="ECO:0000313" key="8">
    <source>
        <dbReference type="Proteomes" id="UP000886689"/>
    </source>
</evidence>
<feature type="domain" description="PilZ" evidence="5">
    <location>
        <begin position="136"/>
        <end position="253"/>
    </location>
</feature>
<reference evidence="7" key="1">
    <citation type="submission" date="2020-10" db="EMBL/GenBank/DDBJ databases">
        <title>Connecting structure to function with the recovery of over 1000 high-quality activated sludge metagenome-assembled genomes encoding full-length rRNA genes using long-read sequencing.</title>
        <authorList>
            <person name="Singleton C.M."/>
            <person name="Petriglieri F."/>
            <person name="Kristensen J.M."/>
            <person name="Kirkegaard R.H."/>
            <person name="Michaelsen T.Y."/>
            <person name="Andersen M.H."/>
            <person name="Karst S.M."/>
            <person name="Dueholm M.S."/>
            <person name="Nielsen P.H."/>
            <person name="Albertsen M."/>
        </authorList>
    </citation>
    <scope>NUCLEOTIDE SEQUENCE</scope>
    <source>
        <strain evidence="7">Hirt_18-Q3-R61-65_BATAC.395</strain>
    </source>
</reference>
<proteinExistence type="inferred from homology"/>
<keyword evidence="3 4" id="KW-0975">Bacterial flagellum</keyword>
<keyword evidence="7" id="KW-0966">Cell projection</keyword>
<evidence type="ECO:0000256" key="4">
    <source>
        <dbReference type="HAMAP-Rule" id="MF_01457"/>
    </source>
</evidence>
<evidence type="ECO:0000259" key="6">
    <source>
        <dbReference type="Pfam" id="PF07317"/>
    </source>
</evidence>
<dbReference type="Proteomes" id="UP000886689">
    <property type="component" value="Unassembled WGS sequence"/>
</dbReference>
<dbReference type="HAMAP" id="MF_01457">
    <property type="entry name" value="YcgR"/>
    <property type="match status" value="1"/>
</dbReference>
<keyword evidence="2 4" id="KW-0547">Nucleotide-binding</keyword>
<dbReference type="InterPro" id="IPR009926">
    <property type="entry name" value="T3SS_YcgR_PilZN"/>
</dbReference>
<keyword evidence="7" id="KW-0969">Cilium</keyword>
<comment type="similarity">
    <text evidence="4">Belongs to the YcgR family.</text>
</comment>
<dbReference type="AlphaFoldDB" id="A0A9D7PP95"/>
<dbReference type="InterPro" id="IPR009875">
    <property type="entry name" value="PilZ_domain"/>
</dbReference>
<dbReference type="GO" id="GO:0009425">
    <property type="term" value="C:bacterial-type flagellum basal body"/>
    <property type="evidence" value="ECO:0007669"/>
    <property type="project" value="UniProtKB-SubCell"/>
</dbReference>
<dbReference type="Gene3D" id="2.40.10.220">
    <property type="entry name" value="predicted glycosyltransferase like domains"/>
    <property type="match status" value="1"/>
</dbReference>
<dbReference type="GO" id="GO:0071945">
    <property type="term" value="P:regulation of bacterial-type flagellum-dependent cell motility by regulation of motor speed"/>
    <property type="evidence" value="ECO:0007669"/>
    <property type="project" value="UniProtKB-UniRule"/>
</dbReference>
<gene>
    <name evidence="4" type="primary">ycgR</name>
    <name evidence="7" type="ORF">IPL58_02245</name>
</gene>
<dbReference type="Pfam" id="PF07238">
    <property type="entry name" value="PilZ"/>
    <property type="match status" value="1"/>
</dbReference>
<dbReference type="GO" id="GO:0035438">
    <property type="term" value="F:cyclic-di-GMP binding"/>
    <property type="evidence" value="ECO:0007669"/>
    <property type="project" value="UniProtKB-UniRule"/>
</dbReference>
<feature type="domain" description="Type III secretion system flagellar brake protein YcgR PilZN" evidence="6">
    <location>
        <begin position="28"/>
        <end position="134"/>
    </location>
</feature>
<evidence type="ECO:0000313" key="7">
    <source>
        <dbReference type="EMBL" id="MBK8523031.1"/>
    </source>
</evidence>
<accession>A0A9D7PP95</accession>
<comment type="subcellular location">
    <subcellularLocation>
        <location evidence="4">Bacterial flagellum basal body</location>
    </subcellularLocation>
</comment>
<evidence type="ECO:0000256" key="2">
    <source>
        <dbReference type="ARBA" id="ARBA00022741"/>
    </source>
</evidence>
<dbReference type="Gene3D" id="2.30.110.10">
    <property type="entry name" value="Electron Transport, Fmn-binding Protein, Chain A"/>
    <property type="match status" value="1"/>
</dbReference>